<evidence type="ECO:0000256" key="8">
    <source>
        <dbReference type="ARBA" id="ARBA00023239"/>
    </source>
</evidence>
<dbReference type="PRINTS" id="PR00727">
    <property type="entry name" value="LEADERPTASE"/>
</dbReference>
<feature type="domain" description="Peptidase S26" evidence="15">
    <location>
        <begin position="517"/>
        <end position="575"/>
    </location>
</feature>
<evidence type="ECO:0000256" key="9">
    <source>
        <dbReference type="ARBA" id="ARBA00038445"/>
    </source>
</evidence>
<dbReference type="CDD" id="cd00684">
    <property type="entry name" value="Terpene_cyclase_plant_C1"/>
    <property type="match status" value="1"/>
</dbReference>
<sequence>MAALCSTFMSVRVFGNHLLPSSRPFINPRSVGNLPSPRSAITPGLKNVATRCSNANNVSSDASATQHFQFHPSVWDGYDFTAGCKSHLIDEWRLKDLKKEVKNMLSLAVVAADSFQALDLIDKIQRLGVAYHFKDEIEDILQRTNNDDYSHFFDQNIRKQEEHVDLCYVSLRFRLLRQAGYYVSTDVFKKFKDEKREFHANLASDVQGMLSLYEASYLSFRGEDIMDEAMNFSTKHLNSMLTCLSSSSLALQVQHALTMPLQRIPERVYARHYISVYEEDISHNETLLKFAKMDYNFVQLLHRKEINELQKWWKRIDLMSKLQCDFKNRVVEAYAITSNIYFEPQYSQGRIHLAKLWATFAYLDDAYDVFGSLDELELLCDAFQRWDANSTIELSDRMRVVFHEVLNFFNEIEKDMIEGGNVAGVPSFKELIQVQNKDLLKEVKVTLLEKIPTLEDWLSVSVPSAVGSLFYVLSYMNSKELATKEVFDWFATKPKVVIYSDLLTRLMADTASTKGYGPSMYPTLNSTGDVILVEKISPRLGKLVPGDIVTLKAPDNPTIFLTKRLLGLEGDQVTFLTDPHLETSSKTLVVPKGHVWVQGDNPYNSKDSRYFGPVPYGLLEGKLFYRIWPLIDFGSLNQGLWK</sequence>
<protein>
    <submittedName>
        <fullName evidence="16">Valencene synthase</fullName>
    </submittedName>
</protein>
<dbReference type="FunFam" id="2.10.109.10:FF:000014">
    <property type="entry name" value="Inner membrane protease subunit 1"/>
    <property type="match status" value="1"/>
</dbReference>
<dbReference type="InterPro" id="IPR000223">
    <property type="entry name" value="Pept_S26A_signal_pept_1"/>
</dbReference>
<feature type="domain" description="Terpene synthase metal-binding" evidence="14">
    <location>
        <begin position="315"/>
        <end position="514"/>
    </location>
</feature>
<dbReference type="InterPro" id="IPR001906">
    <property type="entry name" value="Terpene_synth_N"/>
</dbReference>
<feature type="domain" description="Peptidase S26" evidence="15">
    <location>
        <begin position="581"/>
        <end position="628"/>
    </location>
</feature>
<evidence type="ECO:0000256" key="7">
    <source>
        <dbReference type="ARBA" id="ARBA00023136"/>
    </source>
</evidence>
<dbReference type="GO" id="GO:0005743">
    <property type="term" value="C:mitochondrial inner membrane"/>
    <property type="evidence" value="ECO:0007669"/>
    <property type="project" value="UniProtKB-SubCell"/>
</dbReference>
<dbReference type="CDD" id="cd06530">
    <property type="entry name" value="S26_SPase_I"/>
    <property type="match status" value="1"/>
</dbReference>
<evidence type="ECO:0000256" key="12">
    <source>
        <dbReference type="PIRSR" id="PIRSR600223-1"/>
    </source>
</evidence>
<dbReference type="EMBL" id="JABWDY010020409">
    <property type="protein sequence ID" value="KAF5193174.1"/>
    <property type="molecule type" value="Genomic_DNA"/>
</dbReference>
<dbReference type="SUPFAM" id="SSF48239">
    <property type="entry name" value="Terpenoid cyclases/Protein prenyltransferases"/>
    <property type="match status" value="1"/>
</dbReference>
<dbReference type="Gene3D" id="2.10.109.10">
    <property type="entry name" value="Umud Fragment, subunit A"/>
    <property type="match status" value="1"/>
</dbReference>
<keyword evidence="8" id="KW-0456">Lyase</keyword>
<evidence type="ECO:0000313" key="17">
    <source>
        <dbReference type="Proteomes" id="UP000554482"/>
    </source>
</evidence>
<dbReference type="PANTHER" id="PTHR31225">
    <property type="entry name" value="OS04G0344100 PROTEIN-RELATED"/>
    <property type="match status" value="1"/>
</dbReference>
<dbReference type="GO" id="GO:0004252">
    <property type="term" value="F:serine-type endopeptidase activity"/>
    <property type="evidence" value="ECO:0007669"/>
    <property type="project" value="InterPro"/>
</dbReference>
<evidence type="ECO:0000256" key="6">
    <source>
        <dbReference type="ARBA" id="ARBA00023128"/>
    </source>
</evidence>
<dbReference type="Proteomes" id="UP000554482">
    <property type="component" value="Unassembled WGS sequence"/>
</dbReference>
<feature type="active site" evidence="12">
    <location>
        <position position="519"/>
    </location>
</feature>
<keyword evidence="7" id="KW-0472">Membrane</keyword>
<evidence type="ECO:0000256" key="1">
    <source>
        <dbReference type="ARBA" id="ARBA00004273"/>
    </source>
</evidence>
<proteinExistence type="inferred from homology"/>
<evidence type="ECO:0000256" key="2">
    <source>
        <dbReference type="ARBA" id="ARBA00022723"/>
    </source>
</evidence>
<keyword evidence="4" id="KW-0378">Hydrolase</keyword>
<accession>A0A7J6W716</accession>
<dbReference type="InterPro" id="IPR005630">
    <property type="entry name" value="Terpene_synthase_metal-bd"/>
</dbReference>
<evidence type="ECO:0000259" key="14">
    <source>
        <dbReference type="Pfam" id="PF03936"/>
    </source>
</evidence>
<evidence type="ECO:0000259" key="13">
    <source>
        <dbReference type="Pfam" id="PF01397"/>
    </source>
</evidence>
<evidence type="ECO:0000259" key="15">
    <source>
        <dbReference type="Pfam" id="PF10502"/>
    </source>
</evidence>
<comment type="subcellular location">
    <subcellularLocation>
        <location evidence="1">Mitochondrion inner membrane</location>
    </subcellularLocation>
</comment>
<dbReference type="FunFam" id="1.50.10.130:FF:000001">
    <property type="entry name" value="Isoprene synthase, chloroplastic"/>
    <property type="match status" value="1"/>
</dbReference>
<dbReference type="Pfam" id="PF01397">
    <property type="entry name" value="Terpene_synth"/>
    <property type="match status" value="1"/>
</dbReference>
<comment type="subunit">
    <text evidence="11">Heterodimer of 2 subunits, IMP1A/B and IMP12.</text>
</comment>
<dbReference type="Pfam" id="PF03936">
    <property type="entry name" value="Terpene_synth_C"/>
    <property type="match status" value="1"/>
</dbReference>
<feature type="domain" description="Terpene synthase N-terminal" evidence="13">
    <location>
        <begin position="93"/>
        <end position="257"/>
    </location>
</feature>
<evidence type="ECO:0000256" key="4">
    <source>
        <dbReference type="ARBA" id="ARBA00022801"/>
    </source>
</evidence>
<dbReference type="InterPro" id="IPR019533">
    <property type="entry name" value="Peptidase_S26"/>
</dbReference>
<dbReference type="InterPro" id="IPR036286">
    <property type="entry name" value="LexA/Signal_pep-like_sf"/>
</dbReference>
<dbReference type="SUPFAM" id="SSF51306">
    <property type="entry name" value="LexA/Signal peptidase"/>
    <property type="match status" value="1"/>
</dbReference>
<evidence type="ECO:0000256" key="10">
    <source>
        <dbReference type="ARBA" id="ARBA00054895"/>
    </source>
</evidence>
<feature type="active site" evidence="12">
    <location>
        <position position="563"/>
    </location>
</feature>
<keyword evidence="5" id="KW-0460">Magnesium</keyword>
<dbReference type="GO" id="GO:0000287">
    <property type="term" value="F:magnesium ion binding"/>
    <property type="evidence" value="ECO:0007669"/>
    <property type="project" value="InterPro"/>
</dbReference>
<dbReference type="AlphaFoldDB" id="A0A7J6W716"/>
<comment type="function">
    <text evidence="10">Catalyzes the removal of transit peptides required for the targeting of proteins from the mitochondrial matrix, across the inner membrane, into the inter-membrane space.</text>
</comment>
<dbReference type="InterPro" id="IPR036965">
    <property type="entry name" value="Terpene_synth_N_sf"/>
</dbReference>
<dbReference type="SMR" id="A0A7J6W716"/>
<keyword evidence="2" id="KW-0479">Metal-binding</keyword>
<dbReference type="Pfam" id="PF10502">
    <property type="entry name" value="Peptidase_S26"/>
    <property type="match status" value="2"/>
</dbReference>
<gene>
    <name evidence="16" type="ORF">FRX31_017243</name>
</gene>
<evidence type="ECO:0000313" key="16">
    <source>
        <dbReference type="EMBL" id="KAF5193174.1"/>
    </source>
</evidence>
<dbReference type="Gene3D" id="1.10.600.10">
    <property type="entry name" value="Farnesyl Diphosphate Synthase"/>
    <property type="match status" value="1"/>
</dbReference>
<keyword evidence="3" id="KW-0999">Mitochondrion inner membrane</keyword>
<dbReference type="InterPro" id="IPR050148">
    <property type="entry name" value="Terpene_synthase-like"/>
</dbReference>
<evidence type="ECO:0000256" key="11">
    <source>
        <dbReference type="ARBA" id="ARBA00064368"/>
    </source>
</evidence>
<dbReference type="Gene3D" id="1.50.10.130">
    <property type="entry name" value="Terpene synthase, N-terminal domain"/>
    <property type="match status" value="1"/>
</dbReference>
<comment type="similarity">
    <text evidence="9">Belongs to the peptidase S26 family. IMP1 subfamily.</text>
</comment>
<dbReference type="SUPFAM" id="SSF48576">
    <property type="entry name" value="Terpenoid synthases"/>
    <property type="match status" value="1"/>
</dbReference>
<dbReference type="GO" id="GO:0010333">
    <property type="term" value="F:terpene synthase activity"/>
    <property type="evidence" value="ECO:0007669"/>
    <property type="project" value="InterPro"/>
</dbReference>
<evidence type="ECO:0000256" key="3">
    <source>
        <dbReference type="ARBA" id="ARBA00022792"/>
    </source>
</evidence>
<dbReference type="GO" id="GO:0006465">
    <property type="term" value="P:signal peptide processing"/>
    <property type="evidence" value="ECO:0007669"/>
    <property type="project" value="InterPro"/>
</dbReference>
<dbReference type="InterPro" id="IPR044814">
    <property type="entry name" value="Terpene_cyclase_plant_C1"/>
</dbReference>
<dbReference type="InterPro" id="IPR008930">
    <property type="entry name" value="Terpenoid_cyclase/PrenylTrfase"/>
</dbReference>
<dbReference type="InterPro" id="IPR008949">
    <property type="entry name" value="Isoprenoid_synthase_dom_sf"/>
</dbReference>
<reference evidence="16 17" key="1">
    <citation type="submission" date="2020-06" db="EMBL/GenBank/DDBJ databases">
        <title>Transcriptomic and genomic resources for Thalictrum thalictroides and T. hernandezii: Facilitating candidate gene discovery in an emerging model plant lineage.</title>
        <authorList>
            <person name="Arias T."/>
            <person name="Riano-Pachon D.M."/>
            <person name="Di Stilio V.S."/>
        </authorList>
    </citation>
    <scope>NUCLEOTIDE SEQUENCE [LARGE SCALE GENOMIC DNA]</scope>
    <source>
        <strain evidence="17">cv. WT478/WT964</strain>
        <tissue evidence="16">Leaves</tissue>
    </source>
</reference>
<dbReference type="PANTHER" id="PTHR31225:SF93">
    <property type="entry name" value="ALPHA-HUMULENE_(-)-(E)-BETA-CARYOPHYLLENE SYNTHASE"/>
    <property type="match status" value="1"/>
</dbReference>
<dbReference type="GO" id="GO:0016102">
    <property type="term" value="P:diterpenoid biosynthetic process"/>
    <property type="evidence" value="ECO:0007669"/>
    <property type="project" value="InterPro"/>
</dbReference>
<keyword evidence="17" id="KW-1185">Reference proteome</keyword>
<comment type="caution">
    <text evidence="16">The sequence shown here is derived from an EMBL/GenBank/DDBJ whole genome shotgun (WGS) entry which is preliminary data.</text>
</comment>
<name>A0A7J6W716_THATH</name>
<organism evidence="16 17">
    <name type="scientific">Thalictrum thalictroides</name>
    <name type="common">Rue-anemone</name>
    <name type="synonym">Anemone thalictroides</name>
    <dbReference type="NCBI Taxonomy" id="46969"/>
    <lineage>
        <taxon>Eukaryota</taxon>
        <taxon>Viridiplantae</taxon>
        <taxon>Streptophyta</taxon>
        <taxon>Embryophyta</taxon>
        <taxon>Tracheophyta</taxon>
        <taxon>Spermatophyta</taxon>
        <taxon>Magnoliopsida</taxon>
        <taxon>Ranunculales</taxon>
        <taxon>Ranunculaceae</taxon>
        <taxon>Thalictroideae</taxon>
        <taxon>Thalictrum</taxon>
    </lineage>
</organism>
<evidence type="ECO:0000256" key="5">
    <source>
        <dbReference type="ARBA" id="ARBA00022842"/>
    </source>
</evidence>
<keyword evidence="6" id="KW-0496">Mitochondrion</keyword>
<dbReference type="OrthoDB" id="1877784at2759"/>